<evidence type="ECO:0000313" key="2">
    <source>
        <dbReference type="EMBL" id="KPM67551.1"/>
    </source>
</evidence>
<gene>
    <name evidence="1" type="ORF">BL240_05875</name>
    <name evidence="2" type="ORF">HB13667_06655</name>
</gene>
<dbReference type="Proteomes" id="UP000050437">
    <property type="component" value="Unassembled WGS sequence"/>
</dbReference>
<dbReference type="AlphaFoldDB" id="A0A0P7DCX5"/>
<sequence>MPVEVSFHPETFEEFFLPVDAKHPGLSEVLKSEFLRYIESRRQLIPSIFGRDVPYTQPPLAFQACLMHIHICIPPALFPKNVPQHDRVCKMGRPGDDAALIYVQGELYEDRYLILAFLWPDAHTKARDISTMQYLARLAKEWRDNN</sequence>
<dbReference type="EMBL" id="LKKS01000034">
    <property type="protein sequence ID" value="KPM67551.1"/>
    <property type="molecule type" value="Genomic_DNA"/>
</dbReference>
<evidence type="ECO:0000313" key="3">
    <source>
        <dbReference type="Proteomes" id="UP000050437"/>
    </source>
</evidence>
<evidence type="ECO:0000313" key="4">
    <source>
        <dbReference type="Proteomes" id="UP000185146"/>
    </source>
</evidence>
<reference evidence="1 4" key="2">
    <citation type="submission" date="2016-12" db="EMBL/GenBank/DDBJ databases">
        <title>Draft Genome Sequence of Mercury Resistant Pseudomonas DRA525.</title>
        <authorList>
            <person name="Drace K.M."/>
        </authorList>
    </citation>
    <scope>NUCLEOTIDE SEQUENCE [LARGE SCALE GENOMIC DNA]</scope>
    <source>
        <strain evidence="1 4">DRA525</strain>
    </source>
</reference>
<organism evidence="2 3">
    <name type="scientific">Pseudomonas putida</name>
    <name type="common">Arthrobacter siderocapsulatus</name>
    <dbReference type="NCBI Taxonomy" id="303"/>
    <lineage>
        <taxon>Bacteria</taxon>
        <taxon>Pseudomonadati</taxon>
        <taxon>Pseudomonadota</taxon>
        <taxon>Gammaproteobacteria</taxon>
        <taxon>Pseudomonadales</taxon>
        <taxon>Pseudomonadaceae</taxon>
        <taxon>Pseudomonas</taxon>
    </lineage>
</organism>
<dbReference type="Pfam" id="PF13957">
    <property type="entry name" value="YafO_toxin"/>
    <property type="match status" value="1"/>
</dbReference>
<dbReference type="Proteomes" id="UP000185146">
    <property type="component" value="Chromosome"/>
</dbReference>
<proteinExistence type="predicted"/>
<reference evidence="2 3" key="1">
    <citation type="submission" date="2015-10" db="EMBL/GenBank/DDBJ databases">
        <title>Pseudomonas putida clinical strains.</title>
        <authorList>
            <person name="Molina L."/>
            <person name="Udaondo Z."/>
        </authorList>
    </citation>
    <scope>NUCLEOTIDE SEQUENCE [LARGE SCALE GENOMIC DNA]</scope>
    <source>
        <strain evidence="2 3">HB13667</strain>
    </source>
</reference>
<dbReference type="InterPro" id="IPR020353">
    <property type="entry name" value="Toxin_YafO"/>
</dbReference>
<evidence type="ECO:0008006" key="5">
    <source>
        <dbReference type="Google" id="ProtNLM"/>
    </source>
</evidence>
<accession>A0A1L5PLC3</accession>
<evidence type="ECO:0000313" key="1">
    <source>
        <dbReference type="EMBL" id="APO81017.1"/>
    </source>
</evidence>
<accession>A0A0P7DCX5</accession>
<dbReference type="RefSeq" id="WP_023660674.1">
    <property type="nucleotide sequence ID" value="NZ_CP018743.1"/>
</dbReference>
<name>A0A0P7DCX5_PSEPU</name>
<protein>
    <recommendedName>
        <fullName evidence="5">mRNA interferase YafO</fullName>
    </recommendedName>
</protein>
<dbReference type="EMBL" id="CP018743">
    <property type="protein sequence ID" value="APO81017.1"/>
    <property type="molecule type" value="Genomic_DNA"/>
</dbReference>